<feature type="transmembrane region" description="Helical" evidence="7">
    <location>
        <begin position="292"/>
        <end position="316"/>
    </location>
</feature>
<evidence type="ECO:0000256" key="2">
    <source>
        <dbReference type="ARBA" id="ARBA00022448"/>
    </source>
</evidence>
<evidence type="ECO:0000259" key="9">
    <source>
        <dbReference type="PROSITE" id="PS50928"/>
    </source>
</evidence>
<dbReference type="Pfam" id="PF00528">
    <property type="entry name" value="BPD_transp_1"/>
    <property type="match status" value="1"/>
</dbReference>
<keyword evidence="11" id="KW-1185">Reference proteome</keyword>
<gene>
    <name evidence="10" type="ORF">Mco01_38090</name>
</gene>
<comment type="subcellular location">
    <subcellularLocation>
        <location evidence="1 7">Cell membrane</location>
        <topology evidence="1 7">Multi-pass membrane protein</topology>
    </subcellularLocation>
</comment>
<feature type="domain" description="ABC transmembrane type-1" evidence="9">
    <location>
        <begin position="102"/>
        <end position="314"/>
    </location>
</feature>
<dbReference type="EMBL" id="BOOC01000015">
    <property type="protein sequence ID" value="GIH40809.1"/>
    <property type="molecule type" value="Genomic_DNA"/>
</dbReference>
<evidence type="ECO:0000256" key="8">
    <source>
        <dbReference type="SAM" id="MobiDB-lite"/>
    </source>
</evidence>
<keyword evidence="6 7" id="KW-0472">Membrane</keyword>
<proteinExistence type="inferred from homology"/>
<evidence type="ECO:0000256" key="4">
    <source>
        <dbReference type="ARBA" id="ARBA00022692"/>
    </source>
</evidence>
<feature type="compositionally biased region" description="Polar residues" evidence="8">
    <location>
        <begin position="1"/>
        <end position="10"/>
    </location>
</feature>
<dbReference type="Proteomes" id="UP000603904">
    <property type="component" value="Unassembled WGS sequence"/>
</dbReference>
<dbReference type="PANTHER" id="PTHR30193">
    <property type="entry name" value="ABC TRANSPORTER PERMEASE PROTEIN"/>
    <property type="match status" value="1"/>
</dbReference>
<comment type="similarity">
    <text evidence="7">Belongs to the binding-protein-dependent transport system permease family.</text>
</comment>
<feature type="transmembrane region" description="Helical" evidence="7">
    <location>
        <begin position="190"/>
        <end position="211"/>
    </location>
</feature>
<keyword evidence="2 7" id="KW-0813">Transport</keyword>
<keyword evidence="5 7" id="KW-1133">Transmembrane helix</keyword>
<dbReference type="InterPro" id="IPR035906">
    <property type="entry name" value="MetI-like_sf"/>
</dbReference>
<comment type="caution">
    <text evidence="10">The sequence shown here is derived from an EMBL/GenBank/DDBJ whole genome shotgun (WGS) entry which is preliminary data.</text>
</comment>
<evidence type="ECO:0000256" key="7">
    <source>
        <dbReference type="RuleBase" id="RU363032"/>
    </source>
</evidence>
<reference evidence="10 11" key="1">
    <citation type="submission" date="2021-01" db="EMBL/GenBank/DDBJ databases">
        <title>Whole genome shotgun sequence of Microbispora corallina NBRC 16416.</title>
        <authorList>
            <person name="Komaki H."/>
            <person name="Tamura T."/>
        </authorList>
    </citation>
    <scope>NUCLEOTIDE SEQUENCE [LARGE SCALE GENOMIC DNA]</scope>
    <source>
        <strain evidence="10 11">NBRC 16416</strain>
    </source>
</reference>
<organism evidence="10 11">
    <name type="scientific">Microbispora corallina</name>
    <dbReference type="NCBI Taxonomy" id="83302"/>
    <lineage>
        <taxon>Bacteria</taxon>
        <taxon>Bacillati</taxon>
        <taxon>Actinomycetota</taxon>
        <taxon>Actinomycetes</taxon>
        <taxon>Streptosporangiales</taxon>
        <taxon>Streptosporangiaceae</taxon>
        <taxon>Microbispora</taxon>
    </lineage>
</organism>
<keyword evidence="4 7" id="KW-0812">Transmembrane</keyword>
<feature type="transmembrane region" description="Helical" evidence="7">
    <location>
        <begin position="106"/>
        <end position="127"/>
    </location>
</feature>
<evidence type="ECO:0000256" key="6">
    <source>
        <dbReference type="ARBA" id="ARBA00023136"/>
    </source>
</evidence>
<feature type="transmembrane region" description="Helical" evidence="7">
    <location>
        <begin position="40"/>
        <end position="59"/>
    </location>
</feature>
<evidence type="ECO:0000256" key="3">
    <source>
        <dbReference type="ARBA" id="ARBA00022475"/>
    </source>
</evidence>
<evidence type="ECO:0000313" key="11">
    <source>
        <dbReference type="Proteomes" id="UP000603904"/>
    </source>
</evidence>
<dbReference type="SUPFAM" id="SSF161098">
    <property type="entry name" value="MetI-like"/>
    <property type="match status" value="1"/>
</dbReference>
<dbReference type="PROSITE" id="PS50928">
    <property type="entry name" value="ABC_TM1"/>
    <property type="match status" value="1"/>
</dbReference>
<name>A0ABQ4G160_9ACTN</name>
<evidence type="ECO:0000313" key="10">
    <source>
        <dbReference type="EMBL" id="GIH40809.1"/>
    </source>
</evidence>
<sequence length="324" mass="35106">MPVMQRTMTPPATGAPAGVSGSVPPARPRRVRRLSRRDRVVLGLMVGVPTLIQAVLVWIPTLLSVGLSFTKWNGLDLADIRPAGLGNYSYALKEYPPFWPAVAHNVIWLAFLALVATPLGLLLAVLLDQRIRGSRLYQSVFFTPVMLSMVMVGIIWQLVYARDQGLVNNLLGTAGTPGAVDWFGDSDVNLWAALVATTWRHSGYVMVLYLAGLKGVDPSLREAAALDGAGARQTFLRVVFPAMRPVNIVVVVITIIEALRAFDIVYLINRGTNGLELLSVLVIQNLVGEGQVIGVGSALAVILLVVSLGPIVYYLVRTFRRADS</sequence>
<evidence type="ECO:0000256" key="1">
    <source>
        <dbReference type="ARBA" id="ARBA00004651"/>
    </source>
</evidence>
<evidence type="ECO:0000256" key="5">
    <source>
        <dbReference type="ARBA" id="ARBA00022989"/>
    </source>
</evidence>
<dbReference type="PANTHER" id="PTHR30193:SF37">
    <property type="entry name" value="INNER MEMBRANE ABC TRANSPORTER PERMEASE PROTEIN YCJO"/>
    <property type="match status" value="1"/>
</dbReference>
<dbReference type="InterPro" id="IPR000515">
    <property type="entry name" value="MetI-like"/>
</dbReference>
<keyword evidence="3" id="KW-1003">Cell membrane</keyword>
<accession>A0ABQ4G160</accession>
<feature type="transmembrane region" description="Helical" evidence="7">
    <location>
        <begin position="139"/>
        <end position="159"/>
    </location>
</feature>
<dbReference type="Gene3D" id="1.10.3720.10">
    <property type="entry name" value="MetI-like"/>
    <property type="match status" value="1"/>
</dbReference>
<protein>
    <submittedName>
        <fullName evidence="10">ABC transporter permease</fullName>
    </submittedName>
</protein>
<dbReference type="InterPro" id="IPR051393">
    <property type="entry name" value="ABC_transporter_permease"/>
</dbReference>
<feature type="region of interest" description="Disordered" evidence="8">
    <location>
        <begin position="1"/>
        <end position="28"/>
    </location>
</feature>
<dbReference type="CDD" id="cd06261">
    <property type="entry name" value="TM_PBP2"/>
    <property type="match status" value="1"/>
</dbReference>